<name>A0ABY5GNH3_9GAMM</name>
<keyword evidence="2" id="KW-1185">Reference proteome</keyword>
<dbReference type="EMBL" id="CP101509">
    <property type="protein sequence ID" value="UTV30311.1"/>
    <property type="molecule type" value="Genomic_DNA"/>
</dbReference>
<accession>A0ABY5GNH3</accession>
<gene>
    <name evidence="1" type="ORF">NNL38_17180</name>
</gene>
<evidence type="ECO:0000313" key="2">
    <source>
        <dbReference type="Proteomes" id="UP001057998"/>
    </source>
</evidence>
<evidence type="ECO:0000313" key="1">
    <source>
        <dbReference type="EMBL" id="UTV30311.1"/>
    </source>
</evidence>
<protein>
    <submittedName>
        <fullName evidence="1">Uncharacterized protein</fullName>
    </submittedName>
</protein>
<sequence>MSEKKQHQLLQLFLRESERVRLVDLSALPTLDDSEHQYMQHWLATKRPFSCEEVPVQHWLKTCSAGYVTEMIFHPDGTVEELGLFSRQKGTGTWQVNDGGLDIELRRGDDRYYFTVIANKQSSIHSAIEYKNHTLHSYLKLAQLHPVNM</sequence>
<dbReference type="RefSeq" id="WP_255391657.1">
    <property type="nucleotide sequence ID" value="NZ_CP101509.1"/>
</dbReference>
<reference evidence="1" key="1">
    <citation type="submission" date="2022-07" db="EMBL/GenBank/DDBJ databases">
        <title>Genome sequencing of Photobacterium atrarenae GJH2-4.</title>
        <authorList>
            <person name="Park S.-J."/>
        </authorList>
    </citation>
    <scope>NUCLEOTIDE SEQUENCE</scope>
    <source>
        <strain evidence="1">GJH2-4</strain>
    </source>
</reference>
<organism evidence="1 2">
    <name type="scientific">Photobacterium atrarenae</name>
    <dbReference type="NCBI Taxonomy" id="865757"/>
    <lineage>
        <taxon>Bacteria</taxon>
        <taxon>Pseudomonadati</taxon>
        <taxon>Pseudomonadota</taxon>
        <taxon>Gammaproteobacteria</taxon>
        <taxon>Vibrionales</taxon>
        <taxon>Vibrionaceae</taxon>
        <taxon>Photobacterium</taxon>
    </lineage>
</organism>
<dbReference type="Proteomes" id="UP001057998">
    <property type="component" value="Chromosome 2"/>
</dbReference>
<proteinExistence type="predicted"/>